<dbReference type="GO" id="GO:0007155">
    <property type="term" value="P:cell adhesion"/>
    <property type="evidence" value="ECO:0007669"/>
    <property type="project" value="InterPro"/>
</dbReference>
<dbReference type="InterPro" id="IPR016024">
    <property type="entry name" value="ARM-type_fold"/>
</dbReference>
<feature type="repeat" description="ARM" evidence="5">
    <location>
        <begin position="359"/>
        <end position="401"/>
    </location>
</feature>
<feature type="region of interest" description="Disordered" evidence="6">
    <location>
        <begin position="812"/>
        <end position="834"/>
    </location>
</feature>
<reference evidence="7" key="1">
    <citation type="submission" date="2018-10" db="EMBL/GenBank/DDBJ databases">
        <authorList>
            <person name="Kremnyov S.V."/>
            <person name="Bagaeva T.S."/>
            <person name="Kupaeva D.M."/>
        </authorList>
    </citation>
    <scope>NUCLEOTIDE SEQUENCE</scope>
</reference>
<evidence type="ECO:0000256" key="1">
    <source>
        <dbReference type="ARBA" id="ARBA00004496"/>
    </source>
</evidence>
<dbReference type="EMBL" id="MK005875">
    <property type="protein sequence ID" value="QBC65505.1"/>
    <property type="molecule type" value="mRNA"/>
</dbReference>
<feature type="region of interest" description="Disordered" evidence="6">
    <location>
        <begin position="1"/>
        <end position="30"/>
    </location>
</feature>
<sequence>MALMDDAAARMNFQQQQQQRQHPQHFGYDSKADQDMRMLEDRRQKLMMMYDANPPNRQQIQMEIRNMENQMNQYRMQKQGMNDFGMQQQQQQQQPNMQQQQQMMNKMQTTAMWNQGYNIDSGIQTAAPSMKGYDDDDLSSHHSFQAYEQQQQWDNTMNCDTMEMNDQFNNTRSSRVRQAMFPETMDDGMDIPQPQIDPQDPTAVQRLAEPSQMLKTAVHDLCNYQNDADLANRAIPELVRLMNMGDPQTIQQAAMTVNQLSKKEASCNAVMNNLQMVQSLVRIATTANDPDTIKGTVGALHNMSHHRQGLLAIFKSNGIPALVKLLGYRVEAVVFYAITTLHNLLLHQEGAKMAVRLAGGLQRMIQLLHKTNVKFLAIVTDCLQILAYGNQESKLIILASGGPAELVRIVRTYTYEKLLYTTCRVLKVLSVCSSNKPAIVEAGGMQALANHLSHQSTRLVQNCLWTLRNLSDVATKQGGLDTLLQVLVQLLSSTDINVVTCAAGILSNLTCNNPRNKQVVCQVGGIEALVRTITQAGDREEITEPAVCGLRHLTSRHPDAETAENGVRLHFGIPVLVGLLNPPSRWPLIKAVIGLLRNLALCPSNHIPIRDQGGLPKLVELLMKANKDVQRRGPGVQSMQDGVRMEEIVEGTVGALHILARESINRNIIRDLNCIPLFVQLLHSEIENIVRVAAGVLCELAQDKEGADCIERENSTNILTELLHSRNEGIAAYAAAVLFRMSEDKSQDYKKRLSVELTTSLFRDDMPWEPGNTEMADILTAHSYQDELYNPHMIQQQSQNMQQMQYTNSFQHPQMFPQNNQQPQSHPWFDAGEM</sequence>
<evidence type="ECO:0000256" key="2">
    <source>
        <dbReference type="ARBA" id="ARBA00005462"/>
    </source>
</evidence>
<dbReference type="InterPro" id="IPR011989">
    <property type="entry name" value="ARM-like"/>
</dbReference>
<feature type="repeat" description="ARM" evidence="5">
    <location>
        <begin position="524"/>
        <end position="561"/>
    </location>
</feature>
<comment type="similarity">
    <text evidence="2">Belongs to the beta-catenin family.</text>
</comment>
<evidence type="ECO:0000256" key="6">
    <source>
        <dbReference type="SAM" id="MobiDB-lite"/>
    </source>
</evidence>
<accession>A0A411JKF8</accession>
<dbReference type="Gene3D" id="1.25.10.10">
    <property type="entry name" value="Leucine-rich Repeat Variant"/>
    <property type="match status" value="1"/>
</dbReference>
<feature type="repeat" description="ARM" evidence="5">
    <location>
        <begin position="613"/>
        <end position="669"/>
    </location>
</feature>
<dbReference type="Pfam" id="PF00514">
    <property type="entry name" value="Arm"/>
    <property type="match status" value="3"/>
</dbReference>
<dbReference type="InterPro" id="IPR013284">
    <property type="entry name" value="Beta-catenin"/>
</dbReference>
<dbReference type="GO" id="GO:0005737">
    <property type="term" value="C:cytoplasm"/>
    <property type="evidence" value="ECO:0007669"/>
    <property type="project" value="UniProtKB-SubCell"/>
</dbReference>
<dbReference type="PROSITE" id="PS50176">
    <property type="entry name" value="ARM_REPEAT"/>
    <property type="match status" value="9"/>
</dbReference>
<feature type="compositionally biased region" description="Low complexity" evidence="6">
    <location>
        <begin position="812"/>
        <end position="824"/>
    </location>
</feature>
<evidence type="ECO:0000256" key="4">
    <source>
        <dbReference type="ARBA" id="ARBA00022737"/>
    </source>
</evidence>
<feature type="repeat" description="ARM" evidence="5">
    <location>
        <begin position="275"/>
        <end position="318"/>
    </location>
</feature>
<dbReference type="AlphaFoldDB" id="A0A411JKF8"/>
<keyword evidence="3" id="KW-0963">Cytoplasm</keyword>
<feature type="repeat" description="ARM" evidence="5">
    <location>
        <begin position="673"/>
        <end position="715"/>
    </location>
</feature>
<evidence type="ECO:0000256" key="5">
    <source>
        <dbReference type="PROSITE-ProRule" id="PRU00259"/>
    </source>
</evidence>
<dbReference type="SUPFAM" id="SSF48371">
    <property type="entry name" value="ARM repeat"/>
    <property type="match status" value="1"/>
</dbReference>
<feature type="repeat" description="ARM" evidence="5">
    <location>
        <begin position="401"/>
        <end position="444"/>
    </location>
</feature>
<dbReference type="PRINTS" id="PR01869">
    <property type="entry name" value="BCATNINFAMLY"/>
</dbReference>
<organism evidence="7">
    <name type="scientific">Dynamena pumila</name>
    <dbReference type="NCBI Taxonomy" id="308606"/>
    <lineage>
        <taxon>Eukaryota</taxon>
        <taxon>Metazoa</taxon>
        <taxon>Cnidaria</taxon>
        <taxon>Hydrozoa</taxon>
        <taxon>Hydroidolina</taxon>
        <taxon>Leptothecata</taxon>
        <taxon>Sertulariidae</taxon>
        <taxon>Dynamena</taxon>
    </lineage>
</organism>
<dbReference type="InterPro" id="IPR000225">
    <property type="entry name" value="Armadillo"/>
</dbReference>
<name>A0A411JKF8_9CNID</name>
<feature type="compositionally biased region" description="Low complexity" evidence="6">
    <location>
        <begin position="14"/>
        <end position="25"/>
    </location>
</feature>
<comment type="subcellular location">
    <subcellularLocation>
        <location evidence="1">Cytoplasm</location>
    </subcellularLocation>
</comment>
<feature type="repeat" description="ARM" evidence="5">
    <location>
        <begin position="482"/>
        <end position="524"/>
    </location>
</feature>
<dbReference type="SMART" id="SM00185">
    <property type="entry name" value="ARM"/>
    <property type="match status" value="12"/>
</dbReference>
<dbReference type="GO" id="GO:0005911">
    <property type="term" value="C:cell-cell junction"/>
    <property type="evidence" value="ECO:0007669"/>
    <property type="project" value="UniProtKB-ARBA"/>
</dbReference>
<dbReference type="GO" id="GO:0045296">
    <property type="term" value="F:cadherin binding"/>
    <property type="evidence" value="ECO:0007669"/>
    <property type="project" value="InterPro"/>
</dbReference>
<dbReference type="CDD" id="cd21719">
    <property type="entry name" value="CTNNAbd_CTNNB1-like"/>
    <property type="match status" value="1"/>
</dbReference>
<dbReference type="GO" id="GO:0016020">
    <property type="term" value="C:membrane"/>
    <property type="evidence" value="ECO:0007669"/>
    <property type="project" value="UniProtKB-ARBA"/>
</dbReference>
<dbReference type="FunFam" id="1.25.10.10:FF:000015">
    <property type="entry name" value="Catenin beta-1"/>
    <property type="match status" value="1"/>
</dbReference>
<protein>
    <submittedName>
        <fullName evidence="7">Beta-catenin</fullName>
    </submittedName>
</protein>
<evidence type="ECO:0000256" key="3">
    <source>
        <dbReference type="ARBA" id="ARBA00022490"/>
    </source>
</evidence>
<feature type="repeat" description="ARM" evidence="5">
    <location>
        <begin position="317"/>
        <end position="359"/>
    </location>
</feature>
<keyword evidence="4" id="KW-0677">Repeat</keyword>
<dbReference type="PANTHER" id="PTHR45976">
    <property type="entry name" value="ARMADILLO SEGMENT POLARITY PROTEIN"/>
    <property type="match status" value="1"/>
</dbReference>
<proteinExistence type="evidence at transcript level"/>
<evidence type="ECO:0000313" key="7">
    <source>
        <dbReference type="EMBL" id="QBC65505.1"/>
    </source>
</evidence>
<feature type="repeat" description="ARM" evidence="5">
    <location>
        <begin position="571"/>
        <end position="614"/>
    </location>
</feature>